<gene>
    <name evidence="1" type="ORF">BDM02DRAFT_3116490</name>
</gene>
<organism evidence="1 2">
    <name type="scientific">Thelephora ganbajun</name>
    <name type="common">Ganba fungus</name>
    <dbReference type="NCBI Taxonomy" id="370292"/>
    <lineage>
        <taxon>Eukaryota</taxon>
        <taxon>Fungi</taxon>
        <taxon>Dikarya</taxon>
        <taxon>Basidiomycota</taxon>
        <taxon>Agaricomycotina</taxon>
        <taxon>Agaricomycetes</taxon>
        <taxon>Thelephorales</taxon>
        <taxon>Thelephoraceae</taxon>
        <taxon>Thelephora</taxon>
    </lineage>
</organism>
<protein>
    <submittedName>
        <fullName evidence="1">Uncharacterized protein</fullName>
    </submittedName>
</protein>
<keyword evidence="2" id="KW-1185">Reference proteome</keyword>
<reference evidence="1" key="1">
    <citation type="submission" date="2019-10" db="EMBL/GenBank/DDBJ databases">
        <authorList>
            <consortium name="DOE Joint Genome Institute"/>
            <person name="Kuo A."/>
            <person name="Miyauchi S."/>
            <person name="Kiss E."/>
            <person name="Drula E."/>
            <person name="Kohler A."/>
            <person name="Sanchez-Garcia M."/>
            <person name="Andreopoulos B."/>
            <person name="Barry K.W."/>
            <person name="Bonito G."/>
            <person name="Buee M."/>
            <person name="Carver A."/>
            <person name="Chen C."/>
            <person name="Cichocki N."/>
            <person name="Clum A."/>
            <person name="Culley D."/>
            <person name="Crous P.W."/>
            <person name="Fauchery L."/>
            <person name="Girlanda M."/>
            <person name="Hayes R."/>
            <person name="Keri Z."/>
            <person name="Labutti K."/>
            <person name="Lipzen A."/>
            <person name="Lombard V."/>
            <person name="Magnuson J."/>
            <person name="Maillard F."/>
            <person name="Morin E."/>
            <person name="Murat C."/>
            <person name="Nolan M."/>
            <person name="Ohm R."/>
            <person name="Pangilinan J."/>
            <person name="Pereira M."/>
            <person name="Perotto S."/>
            <person name="Peter M."/>
            <person name="Riley R."/>
            <person name="Sitrit Y."/>
            <person name="Stielow B."/>
            <person name="Szollosi G."/>
            <person name="Zifcakova L."/>
            <person name="Stursova M."/>
            <person name="Spatafora J.W."/>
            <person name="Tedersoo L."/>
            <person name="Vaario L.-M."/>
            <person name="Yamada A."/>
            <person name="Yan M."/>
            <person name="Wang P."/>
            <person name="Xu J."/>
            <person name="Bruns T."/>
            <person name="Baldrian P."/>
            <person name="Vilgalys R."/>
            <person name="Henrissat B."/>
            <person name="Grigoriev I.V."/>
            <person name="Hibbett D."/>
            <person name="Nagy L.G."/>
            <person name="Martin F.M."/>
        </authorList>
    </citation>
    <scope>NUCLEOTIDE SEQUENCE</scope>
    <source>
        <strain evidence="1">P2</strain>
    </source>
</reference>
<reference evidence="1" key="2">
    <citation type="journal article" date="2020" name="Nat. Commun.">
        <title>Large-scale genome sequencing of mycorrhizal fungi provides insights into the early evolution of symbiotic traits.</title>
        <authorList>
            <person name="Miyauchi S."/>
            <person name="Kiss E."/>
            <person name="Kuo A."/>
            <person name="Drula E."/>
            <person name="Kohler A."/>
            <person name="Sanchez-Garcia M."/>
            <person name="Morin E."/>
            <person name="Andreopoulos B."/>
            <person name="Barry K.W."/>
            <person name="Bonito G."/>
            <person name="Buee M."/>
            <person name="Carver A."/>
            <person name="Chen C."/>
            <person name="Cichocki N."/>
            <person name="Clum A."/>
            <person name="Culley D."/>
            <person name="Crous P.W."/>
            <person name="Fauchery L."/>
            <person name="Girlanda M."/>
            <person name="Hayes R.D."/>
            <person name="Keri Z."/>
            <person name="LaButti K."/>
            <person name="Lipzen A."/>
            <person name="Lombard V."/>
            <person name="Magnuson J."/>
            <person name="Maillard F."/>
            <person name="Murat C."/>
            <person name="Nolan M."/>
            <person name="Ohm R.A."/>
            <person name="Pangilinan J."/>
            <person name="Pereira M.F."/>
            <person name="Perotto S."/>
            <person name="Peter M."/>
            <person name="Pfister S."/>
            <person name="Riley R."/>
            <person name="Sitrit Y."/>
            <person name="Stielow J.B."/>
            <person name="Szollosi G."/>
            <person name="Zifcakova L."/>
            <person name="Stursova M."/>
            <person name="Spatafora J.W."/>
            <person name="Tedersoo L."/>
            <person name="Vaario L.M."/>
            <person name="Yamada A."/>
            <person name="Yan M."/>
            <person name="Wang P."/>
            <person name="Xu J."/>
            <person name="Bruns T."/>
            <person name="Baldrian P."/>
            <person name="Vilgalys R."/>
            <person name="Dunand C."/>
            <person name="Henrissat B."/>
            <person name="Grigoriev I.V."/>
            <person name="Hibbett D."/>
            <person name="Nagy L.G."/>
            <person name="Martin F.M."/>
        </authorList>
    </citation>
    <scope>NUCLEOTIDE SEQUENCE</scope>
    <source>
        <strain evidence="1">P2</strain>
    </source>
</reference>
<sequence length="95" mass="10685">MNAHRLSGTRTASSGTKLVLRLRIPLVYPRTGSRNQPVQGSTFTATIKPESGNISRRLTSPHGDARPSLLSSWIFGLILYYFQQSEEMIRPRAVW</sequence>
<comment type="caution">
    <text evidence="1">The sequence shown here is derived from an EMBL/GenBank/DDBJ whole genome shotgun (WGS) entry which is preliminary data.</text>
</comment>
<dbReference type="Proteomes" id="UP000886501">
    <property type="component" value="Unassembled WGS sequence"/>
</dbReference>
<proteinExistence type="predicted"/>
<evidence type="ECO:0000313" key="2">
    <source>
        <dbReference type="Proteomes" id="UP000886501"/>
    </source>
</evidence>
<accession>A0ACB6ZDX9</accession>
<dbReference type="EMBL" id="MU118026">
    <property type="protein sequence ID" value="KAF9647774.1"/>
    <property type="molecule type" value="Genomic_DNA"/>
</dbReference>
<evidence type="ECO:0000313" key="1">
    <source>
        <dbReference type="EMBL" id="KAF9647774.1"/>
    </source>
</evidence>
<name>A0ACB6ZDX9_THEGA</name>